<reference evidence="2 3" key="1">
    <citation type="journal article" date="2015" name="Genome Announc.">
        <title>The 474-Kilobase-Pair Complete Genome Sequence of CeV-01B, a Virus Infecting Haptolina (Chrysochromulina) ericina (Prymnesiophyceae).</title>
        <authorList>
            <person name="Gallot-Lavallee L."/>
            <person name="Pagarete A."/>
            <person name="Legendre M."/>
            <person name="Santini S."/>
            <person name="Sandaa R.A."/>
            <person name="Himmelbauer H."/>
            <person name="Ogata H."/>
            <person name="Bratbak G."/>
            <person name="Claverie J.M."/>
        </authorList>
    </citation>
    <scope>NUCLEOTIDE SEQUENCE [LARGE SCALE GENOMIC DNA]</scope>
    <source>
        <strain evidence="2">CeV-01B</strain>
    </source>
</reference>
<proteinExistence type="predicted"/>
<feature type="transmembrane region" description="Helical" evidence="1">
    <location>
        <begin position="28"/>
        <end position="45"/>
    </location>
</feature>
<keyword evidence="1" id="KW-0812">Transmembrane</keyword>
<feature type="transmembrane region" description="Helical" evidence="1">
    <location>
        <begin position="123"/>
        <end position="141"/>
    </location>
</feature>
<keyword evidence="3" id="KW-1185">Reference proteome</keyword>
<evidence type="ECO:0000313" key="3">
    <source>
        <dbReference type="Proteomes" id="UP000203826"/>
    </source>
</evidence>
<feature type="transmembrane region" description="Helical" evidence="1">
    <location>
        <begin position="66"/>
        <end position="88"/>
    </location>
</feature>
<accession>A0A0N9Q9F4</accession>
<organism evidence="2 3">
    <name type="scientific">Chrysochromulina ericina virus CeV-01B</name>
    <dbReference type="NCBI Taxonomy" id="3070830"/>
    <lineage>
        <taxon>Viruses</taxon>
        <taxon>Varidnaviria</taxon>
        <taxon>Bamfordvirae</taxon>
        <taxon>Nucleocytoviricota</taxon>
        <taxon>Megaviricetes</taxon>
        <taxon>Imitervirales</taxon>
        <taxon>Mesomimiviridae</taxon>
        <taxon>Tethysvirus</taxon>
        <taxon>Tethysvirus raunefjordenense</taxon>
    </lineage>
</organism>
<keyword evidence="1" id="KW-1133">Transmembrane helix</keyword>
<sequence length="146" mass="16614">MSSNIKKYNIVSKQEKISKYGVVTGKNIVIIILLATLLTVLELTGQSLLRKFYLFNRDNKTSTYKYLWLPLITWFIYGLCVVLLYIAYYYGNIALIEVFWDTGTTIFIPIIGILFFNQGLTKYGYFGLSLNAIGTVILGLAQTNII</sequence>
<dbReference type="InterPro" id="IPR037185">
    <property type="entry name" value="EmrE-like"/>
</dbReference>
<evidence type="ECO:0000313" key="2">
    <source>
        <dbReference type="EMBL" id="ALH23160.1"/>
    </source>
</evidence>
<evidence type="ECO:0000256" key="1">
    <source>
        <dbReference type="SAM" id="Phobius"/>
    </source>
</evidence>
<dbReference type="KEGG" id="vg:26049121"/>
<keyword evidence="1" id="KW-0472">Membrane</keyword>
<dbReference type="SUPFAM" id="SSF103481">
    <property type="entry name" value="Multidrug resistance efflux transporter EmrE"/>
    <property type="match status" value="1"/>
</dbReference>
<feature type="transmembrane region" description="Helical" evidence="1">
    <location>
        <begin position="94"/>
        <end position="116"/>
    </location>
</feature>
<dbReference type="Gene3D" id="1.10.3730.20">
    <property type="match status" value="1"/>
</dbReference>
<name>A0A0N9Q9F4_9VIRU</name>
<gene>
    <name evidence="2" type="ORF">ceV_254</name>
</gene>
<protein>
    <submittedName>
        <fullName evidence="2">Uncharacterized protein</fullName>
    </submittedName>
</protein>
<dbReference type="Proteomes" id="UP000203826">
    <property type="component" value="Segment"/>
</dbReference>
<dbReference type="EMBL" id="KT820662">
    <property type="protein sequence ID" value="ALH23160.1"/>
    <property type="molecule type" value="Genomic_DNA"/>
</dbReference>